<keyword evidence="7" id="KW-1185">Reference proteome</keyword>
<comment type="caution">
    <text evidence="6">The sequence shown here is derived from an EMBL/GenBank/DDBJ whole genome shotgun (WGS) entry which is preliminary data.</text>
</comment>
<feature type="active site" description="Schiff-base intermediate with substrate" evidence="4">
    <location>
        <position position="167"/>
    </location>
</feature>
<dbReference type="InterPro" id="IPR020624">
    <property type="entry name" value="Schiff_base-form_aldolases_CS"/>
</dbReference>
<keyword evidence="2" id="KW-0704">Schiff base</keyword>
<feature type="active site" description="Proton donor/acceptor" evidence="4">
    <location>
        <position position="138"/>
    </location>
</feature>
<dbReference type="PRINTS" id="PR00146">
    <property type="entry name" value="DHPICSNTHASE"/>
</dbReference>
<dbReference type="EMBL" id="QAYG01000008">
    <property type="protein sequence ID" value="PTW58969.1"/>
    <property type="molecule type" value="Genomic_DNA"/>
</dbReference>
<dbReference type="PANTHER" id="PTHR12128:SF28">
    <property type="entry name" value="2-DEHYDRO-3-DEOXY-D-GLUCONATE ALDOLASE YAGE-RELATED"/>
    <property type="match status" value="1"/>
</dbReference>
<proteinExistence type="inferred from homology"/>
<sequence length="302" mass="32470">MADSMKFAGIIPPVSTLFTADGAIDRAGMQALIDMLIGQGVNGLFFLGTGGEFSQMSEAERRDFAAFAVEAVDHRVPVLIGTGHTNMRAAIALSRHAAEVGADAVVAINPYYWKVTEANLRGYFGQIADAVSIPVLIYNFPDLTGQNLTPEFIKSLVDVHPNIVGVKDTIDSVGHLRGMIHVIKGAHPDFSVFCGYDDHLVNTLLLGGDGAITASVNFAPQLSVGIYKAFREGDLATMTQLNRELLKLPLIYTLDSPFVNAVKEAMRQTGQDISTWCLPPTSPLSDPKKEQVKAILESAGLI</sequence>
<protein>
    <submittedName>
        <fullName evidence="6">4-hydroxy-tetrahydrodipicolinate synthase</fullName>
    </submittedName>
</protein>
<accession>A0A2T5V5D8</accession>
<organism evidence="6 7">
    <name type="scientific">Breoghania corrubedonensis</name>
    <dbReference type="NCBI Taxonomy" id="665038"/>
    <lineage>
        <taxon>Bacteria</taxon>
        <taxon>Pseudomonadati</taxon>
        <taxon>Pseudomonadota</taxon>
        <taxon>Alphaproteobacteria</taxon>
        <taxon>Hyphomicrobiales</taxon>
        <taxon>Stappiaceae</taxon>
        <taxon>Breoghania</taxon>
    </lineage>
</organism>
<dbReference type="Pfam" id="PF00701">
    <property type="entry name" value="DHDPS"/>
    <property type="match status" value="1"/>
</dbReference>
<feature type="binding site" evidence="5">
    <location>
        <position position="212"/>
    </location>
    <ligand>
        <name>pyruvate</name>
        <dbReference type="ChEBI" id="CHEBI:15361"/>
    </ligand>
</feature>
<dbReference type="SMART" id="SM01130">
    <property type="entry name" value="DHDPS"/>
    <property type="match status" value="1"/>
</dbReference>
<dbReference type="GO" id="GO:0005829">
    <property type="term" value="C:cytosol"/>
    <property type="evidence" value="ECO:0007669"/>
    <property type="project" value="TreeGrafter"/>
</dbReference>
<evidence type="ECO:0000313" key="7">
    <source>
        <dbReference type="Proteomes" id="UP000244081"/>
    </source>
</evidence>
<dbReference type="RefSeq" id="WP_107991044.1">
    <property type="nucleotide sequence ID" value="NZ_QAYG01000008.1"/>
</dbReference>
<reference evidence="6 7" key="1">
    <citation type="submission" date="2018-04" db="EMBL/GenBank/DDBJ databases">
        <title>Genomic Encyclopedia of Archaeal and Bacterial Type Strains, Phase II (KMG-II): from individual species to whole genera.</title>
        <authorList>
            <person name="Goeker M."/>
        </authorList>
    </citation>
    <scope>NUCLEOTIDE SEQUENCE [LARGE SCALE GENOMIC DNA]</scope>
    <source>
        <strain evidence="6 7">DSM 23382</strain>
    </source>
</reference>
<evidence type="ECO:0000256" key="4">
    <source>
        <dbReference type="PIRSR" id="PIRSR001365-1"/>
    </source>
</evidence>
<dbReference type="InterPro" id="IPR002220">
    <property type="entry name" value="DapA-like"/>
</dbReference>
<evidence type="ECO:0000256" key="2">
    <source>
        <dbReference type="ARBA" id="ARBA00023270"/>
    </source>
</evidence>
<evidence type="ECO:0000256" key="1">
    <source>
        <dbReference type="ARBA" id="ARBA00023239"/>
    </source>
</evidence>
<dbReference type="GO" id="GO:0016829">
    <property type="term" value="F:lyase activity"/>
    <property type="evidence" value="ECO:0007669"/>
    <property type="project" value="UniProtKB-KW"/>
</dbReference>
<dbReference type="Gene3D" id="3.20.20.70">
    <property type="entry name" value="Aldolase class I"/>
    <property type="match status" value="1"/>
</dbReference>
<dbReference type="Proteomes" id="UP000244081">
    <property type="component" value="Unassembled WGS sequence"/>
</dbReference>
<gene>
    <name evidence="6" type="ORF">C8N35_1084</name>
</gene>
<comment type="similarity">
    <text evidence="3">Belongs to the DapA family.</text>
</comment>
<dbReference type="SUPFAM" id="SSF51569">
    <property type="entry name" value="Aldolase"/>
    <property type="match status" value="1"/>
</dbReference>
<dbReference type="InterPro" id="IPR020625">
    <property type="entry name" value="Schiff_base-form_aldolases_AS"/>
</dbReference>
<dbReference type="PIRSF" id="PIRSF001365">
    <property type="entry name" value="DHDPS"/>
    <property type="match status" value="1"/>
</dbReference>
<name>A0A2T5V5D8_9HYPH</name>
<evidence type="ECO:0000256" key="5">
    <source>
        <dbReference type="PIRSR" id="PIRSR001365-2"/>
    </source>
</evidence>
<dbReference type="InterPro" id="IPR013785">
    <property type="entry name" value="Aldolase_TIM"/>
</dbReference>
<dbReference type="PROSITE" id="PS00666">
    <property type="entry name" value="DHDPS_2"/>
    <property type="match status" value="1"/>
</dbReference>
<dbReference type="CDD" id="cd00408">
    <property type="entry name" value="DHDPS-like"/>
    <property type="match status" value="1"/>
</dbReference>
<keyword evidence="1 3" id="KW-0456">Lyase</keyword>
<dbReference type="AlphaFoldDB" id="A0A2T5V5D8"/>
<dbReference type="PANTHER" id="PTHR12128">
    <property type="entry name" value="DIHYDRODIPICOLINATE SYNTHASE"/>
    <property type="match status" value="1"/>
</dbReference>
<evidence type="ECO:0000313" key="6">
    <source>
        <dbReference type="EMBL" id="PTW58969.1"/>
    </source>
</evidence>
<dbReference type="PROSITE" id="PS00665">
    <property type="entry name" value="DHDPS_1"/>
    <property type="match status" value="1"/>
</dbReference>
<dbReference type="OrthoDB" id="9778880at2"/>
<evidence type="ECO:0000256" key="3">
    <source>
        <dbReference type="PIRNR" id="PIRNR001365"/>
    </source>
</evidence>